<dbReference type="Proteomes" id="UP001324427">
    <property type="component" value="Unassembled WGS sequence"/>
</dbReference>
<feature type="compositionally biased region" description="Basic residues" evidence="6">
    <location>
        <begin position="1"/>
        <end position="10"/>
    </location>
</feature>
<dbReference type="InterPro" id="IPR021726">
    <property type="entry name" value="THO_THOC2_N"/>
</dbReference>
<feature type="compositionally biased region" description="Basic and acidic residues" evidence="6">
    <location>
        <begin position="2285"/>
        <end position="2330"/>
    </location>
</feature>
<evidence type="ECO:0000256" key="5">
    <source>
        <dbReference type="SAM" id="Coils"/>
    </source>
</evidence>
<dbReference type="EMBL" id="JAVFHQ010000007">
    <property type="protein sequence ID" value="KAK4548504.1"/>
    <property type="molecule type" value="Genomic_DNA"/>
</dbReference>
<feature type="compositionally biased region" description="Pro residues" evidence="6">
    <location>
        <begin position="113"/>
        <end position="123"/>
    </location>
</feature>
<feature type="compositionally biased region" description="Basic and acidic residues" evidence="6">
    <location>
        <begin position="1650"/>
        <end position="1662"/>
    </location>
</feature>
<feature type="domain" description="THO complex subunit 2 N-terminal" evidence="9">
    <location>
        <begin position="135"/>
        <end position="866"/>
    </location>
</feature>
<feature type="compositionally biased region" description="Basic and acidic residues" evidence="6">
    <location>
        <begin position="1783"/>
        <end position="1804"/>
    </location>
</feature>
<feature type="coiled-coil region" evidence="5">
    <location>
        <begin position="1252"/>
        <end position="1301"/>
    </location>
</feature>
<evidence type="ECO:0000256" key="2">
    <source>
        <dbReference type="ARBA" id="ARBA00007857"/>
    </source>
</evidence>
<evidence type="ECO:0000313" key="11">
    <source>
        <dbReference type="Proteomes" id="UP001324427"/>
    </source>
</evidence>
<feature type="compositionally biased region" description="Basic and acidic residues" evidence="6">
    <location>
        <begin position="1716"/>
        <end position="1726"/>
    </location>
</feature>
<comment type="subcellular location">
    <subcellularLocation>
        <location evidence="1">Nucleus</location>
    </subcellularLocation>
</comment>
<feature type="compositionally biased region" description="Basic and acidic residues" evidence="6">
    <location>
        <begin position="1617"/>
        <end position="1635"/>
    </location>
</feature>
<feature type="domain" description="THO complex subunitTHOC2 C-terminal" evidence="7">
    <location>
        <begin position="1231"/>
        <end position="1539"/>
    </location>
</feature>
<dbReference type="InterPro" id="IPR032302">
    <property type="entry name" value="THOC2_N"/>
</dbReference>
<feature type="compositionally biased region" description="Basic and acidic residues" evidence="6">
    <location>
        <begin position="532"/>
        <end position="557"/>
    </location>
</feature>
<accession>A0AAV9JSL3</accession>
<dbReference type="PANTHER" id="PTHR21597">
    <property type="entry name" value="THO2 PROTEIN"/>
    <property type="match status" value="1"/>
</dbReference>
<evidence type="ECO:0000256" key="4">
    <source>
        <dbReference type="ARBA" id="ARBA00023242"/>
    </source>
</evidence>
<feature type="compositionally biased region" description="Polar residues" evidence="6">
    <location>
        <begin position="2040"/>
        <end position="2051"/>
    </location>
</feature>
<dbReference type="InterPro" id="IPR021418">
    <property type="entry name" value="THO_THOC2_C"/>
</dbReference>
<keyword evidence="4" id="KW-0539">Nucleus</keyword>
<feature type="compositionally biased region" description="Polar residues" evidence="6">
    <location>
        <begin position="2175"/>
        <end position="2187"/>
    </location>
</feature>
<feature type="compositionally biased region" description="Gly residues" evidence="6">
    <location>
        <begin position="43"/>
        <end position="56"/>
    </location>
</feature>
<evidence type="ECO:0000259" key="9">
    <source>
        <dbReference type="Pfam" id="PF16134"/>
    </source>
</evidence>
<name>A0AAV9JSL3_9PEZI</name>
<dbReference type="PANTHER" id="PTHR21597:SF0">
    <property type="entry name" value="THO COMPLEX SUBUNIT 2"/>
    <property type="match status" value="1"/>
</dbReference>
<proteinExistence type="inferred from homology"/>
<feature type="region of interest" description="Disordered" evidence="6">
    <location>
        <begin position="1551"/>
        <end position="2433"/>
    </location>
</feature>
<dbReference type="Pfam" id="PF11262">
    <property type="entry name" value="Tho2"/>
    <property type="match status" value="1"/>
</dbReference>
<dbReference type="InterPro" id="IPR040007">
    <property type="entry name" value="Tho2"/>
</dbReference>
<keyword evidence="5" id="KW-0175">Coiled coil</keyword>
<feature type="compositionally biased region" description="Pro residues" evidence="6">
    <location>
        <begin position="2097"/>
        <end position="2107"/>
    </location>
</feature>
<evidence type="ECO:0000256" key="1">
    <source>
        <dbReference type="ARBA" id="ARBA00004123"/>
    </source>
</evidence>
<evidence type="ECO:0000259" key="7">
    <source>
        <dbReference type="Pfam" id="PF11262"/>
    </source>
</evidence>
<feature type="compositionally biased region" description="Polar residues" evidence="6">
    <location>
        <begin position="1962"/>
        <end position="1976"/>
    </location>
</feature>
<feature type="compositionally biased region" description="Low complexity" evidence="6">
    <location>
        <begin position="2052"/>
        <end position="2062"/>
    </location>
</feature>
<feature type="compositionally biased region" description="Basic and acidic residues" evidence="6">
    <location>
        <begin position="2413"/>
        <end position="2422"/>
    </location>
</feature>
<evidence type="ECO:0000313" key="10">
    <source>
        <dbReference type="EMBL" id="KAK4548504.1"/>
    </source>
</evidence>
<keyword evidence="11" id="KW-1185">Reference proteome</keyword>
<dbReference type="GO" id="GO:0000445">
    <property type="term" value="C:THO complex part of transcription export complex"/>
    <property type="evidence" value="ECO:0007669"/>
    <property type="project" value="TreeGrafter"/>
</dbReference>
<feature type="region of interest" description="Disordered" evidence="6">
    <location>
        <begin position="1"/>
        <end position="123"/>
    </location>
</feature>
<feature type="compositionally biased region" description="Pro residues" evidence="6">
    <location>
        <begin position="2019"/>
        <end position="2035"/>
    </location>
</feature>
<feature type="compositionally biased region" description="Polar residues" evidence="6">
    <location>
        <begin position="2145"/>
        <end position="2161"/>
    </location>
</feature>
<feature type="domain" description="THO complex subunitTHOC2 N-terminal" evidence="8">
    <location>
        <begin position="868"/>
        <end position="943"/>
    </location>
</feature>
<feature type="compositionally biased region" description="Basic residues" evidence="6">
    <location>
        <begin position="2423"/>
        <end position="2433"/>
    </location>
</feature>
<dbReference type="GO" id="GO:0003729">
    <property type="term" value="F:mRNA binding"/>
    <property type="evidence" value="ECO:0007669"/>
    <property type="project" value="TreeGrafter"/>
</dbReference>
<evidence type="ECO:0000259" key="8">
    <source>
        <dbReference type="Pfam" id="PF11732"/>
    </source>
</evidence>
<evidence type="ECO:0000256" key="6">
    <source>
        <dbReference type="SAM" id="MobiDB-lite"/>
    </source>
</evidence>
<organism evidence="10 11">
    <name type="scientific">Oleoguttula mirabilis</name>
    <dbReference type="NCBI Taxonomy" id="1507867"/>
    <lineage>
        <taxon>Eukaryota</taxon>
        <taxon>Fungi</taxon>
        <taxon>Dikarya</taxon>
        <taxon>Ascomycota</taxon>
        <taxon>Pezizomycotina</taxon>
        <taxon>Dothideomycetes</taxon>
        <taxon>Dothideomycetidae</taxon>
        <taxon>Mycosphaerellales</taxon>
        <taxon>Teratosphaeriaceae</taxon>
        <taxon>Oleoguttula</taxon>
    </lineage>
</organism>
<reference evidence="10 11" key="1">
    <citation type="submission" date="2021-11" db="EMBL/GenBank/DDBJ databases">
        <title>Black yeast isolated from Biological Soil Crust.</title>
        <authorList>
            <person name="Kurbessoian T."/>
        </authorList>
    </citation>
    <scope>NUCLEOTIDE SEQUENCE [LARGE SCALE GENOMIC DNA]</scope>
    <source>
        <strain evidence="10 11">CCFEE 5522</strain>
    </source>
</reference>
<feature type="compositionally biased region" description="Low complexity" evidence="6">
    <location>
        <begin position="2111"/>
        <end position="2126"/>
    </location>
</feature>
<dbReference type="GO" id="GO:0006397">
    <property type="term" value="P:mRNA processing"/>
    <property type="evidence" value="ECO:0007669"/>
    <property type="project" value="InterPro"/>
</dbReference>
<dbReference type="GO" id="GO:0006406">
    <property type="term" value="P:mRNA export from nucleus"/>
    <property type="evidence" value="ECO:0007669"/>
    <property type="project" value="InterPro"/>
</dbReference>
<comment type="similarity">
    <text evidence="2">Belongs to the THOC2 family.</text>
</comment>
<feature type="region of interest" description="Disordered" evidence="6">
    <location>
        <begin position="531"/>
        <end position="565"/>
    </location>
</feature>
<feature type="coiled-coil region" evidence="5">
    <location>
        <begin position="1131"/>
        <end position="1158"/>
    </location>
</feature>
<feature type="compositionally biased region" description="Polar residues" evidence="6">
    <location>
        <begin position="1879"/>
        <end position="1888"/>
    </location>
</feature>
<gene>
    <name evidence="10" type="ORF">LTR36_009414</name>
</gene>
<feature type="region of interest" description="Disordered" evidence="6">
    <location>
        <begin position="1188"/>
        <end position="1210"/>
    </location>
</feature>
<feature type="compositionally biased region" description="Basic and acidic residues" evidence="6">
    <location>
        <begin position="1743"/>
        <end position="1763"/>
    </location>
</feature>
<feature type="compositionally biased region" description="Basic and acidic residues" evidence="6">
    <location>
        <begin position="11"/>
        <end position="21"/>
    </location>
</feature>
<feature type="compositionally biased region" description="Polar residues" evidence="6">
    <location>
        <begin position="1194"/>
        <end position="1207"/>
    </location>
</feature>
<comment type="caution">
    <text evidence="10">The sequence shown here is derived from an EMBL/GenBank/DDBJ whole genome shotgun (WGS) entry which is preliminary data.</text>
</comment>
<feature type="compositionally biased region" description="Basic and acidic residues" evidence="6">
    <location>
        <begin position="580"/>
        <end position="605"/>
    </location>
</feature>
<feature type="compositionally biased region" description="Low complexity" evidence="6">
    <location>
        <begin position="82"/>
        <end position="92"/>
    </location>
</feature>
<feature type="compositionally biased region" description="Basic and acidic residues" evidence="6">
    <location>
        <begin position="2349"/>
        <end position="2402"/>
    </location>
</feature>
<dbReference type="Pfam" id="PF11732">
    <property type="entry name" value="Thoc2"/>
    <property type="match status" value="1"/>
</dbReference>
<feature type="compositionally biased region" description="Low complexity" evidence="6">
    <location>
        <begin position="1636"/>
        <end position="1645"/>
    </location>
</feature>
<feature type="region of interest" description="Disordered" evidence="6">
    <location>
        <begin position="577"/>
        <end position="608"/>
    </location>
</feature>
<feature type="compositionally biased region" description="Basic and acidic residues" evidence="6">
    <location>
        <begin position="1890"/>
        <end position="1907"/>
    </location>
</feature>
<evidence type="ECO:0000256" key="3">
    <source>
        <dbReference type="ARBA" id="ARBA00019596"/>
    </source>
</evidence>
<feature type="compositionally biased region" description="Low complexity" evidence="6">
    <location>
        <begin position="1768"/>
        <end position="1782"/>
    </location>
</feature>
<sequence length="2433" mass="268171">MAPSSAKRKRPDQPFSHDDGIGRPSPHRPENLGMAHRGEQHGGRGGRGGGRGGGGSRRPSRQGGPLESANAVPVTPRNALSPAVQHHQAPQQPGTPAADISRTGTPVPRMGTPLPPPVEVMPRDPPAPYAYDYLNDELAASWRETGRQSLLDAAKETGEVAVSVILQELVRSALDGRLSAAECGSVVKQVIADKQHGDGADVQSLFLDTISLLDEADSKNPALLQLVAATDIDPDVIRQELDVPLLQTIALVHSTFARIKARKTTNLLYRQANFNLLREETEGYAKLMTEYFNIAEEASGNREISYNMAEDAFQRIKALVGAFDLDVGRVLDITLDISANQLVKAFGFIIKFYRCSSWWPDNGAVDNVKWEDDGLNAFPAWALPGADGAAPDEMGQLETAKQSRDQHFWQRLREDGMDAFFRLGARNILDYDSVAKLLDTEVPVTLDSSGKEVNEDKRKRTNENRKYMRETRTLPPPGNSDAAQLLGFKLRFYASPARGAGDILTENLIHFTALLIKIGFISLRDVYPHLYPPDEKMSEERTRLEKEKAEKEAKEKPGGGPNALALASALTDDTLPINRNLRDKDRSGGATPRSDKKDDEGKDELPPPANQKIMLLKALLALGTLPEAFFIIGRFPWLMDVDTTLPPYLHRIVRHMLSKVAESVRPLATRSGLGDARELLLDTNAGPDGKLRFVQKVKRPPSKWLQLEEFSERDGVEGRYYYTDWTDTVPVCQTLDDVFLLCNTLLGCVGVKIGQDPAVFGTLLRLAKRSLSEDGSETNRARWLELMRRLLVPALSLSKHNPSLTEEVYQLLMLYPVTTRYNIYAEWFTGRTSRLPELKVAFDHSRAEVKEVLRRVSNDNAKTQARALGKVSYSSPGILITFMINQIESYSNMIPSLIKCTEYFPKLAHDVMTWCLINALSGQGRDRMQADGMLTSSWLQALSQFVAALFSRYTAINPSPILQYLASELRTGNSTNLELFEQVLGEMAGIRSDMEFNDSQVLAMAGGEQLQAQVVQQLADDRHARKSSAKRLIKALAEPRLIGQTLIAIAQERQMYAHHESSKFMPLKVLGNNLDKIQQIFTQYLEVLKTNMTPEEFEAAVPDVVSLIADFGLPPGIAFTICRSAIAHRMGEFEAKKQEELEQKKRRLSNEKHQINGDVDMQESEAKPVPNGHAGTLALKGDSAAVIKAESHDSATPQPNGASTTEESPWHPVLEPIIARLQPVTGDLDSRIKLPFFVTFWTLSLSDVVVYTETYHQEIERLQNQINEISRDRMDKNSSAVHERERRKKELQEIQNKLRAEVKGRIMSYTKLSNRLSQQEKHSWFARLRTHAALDARHINLLQECFLPRAMLSSLDAHYSFLMLKMLHDKGAPGFSTLHLLMHLFRKQELAAVIFQCTALEAQHFGRFLNETLKLIASWHADKATYEKEALGKQKLPGFVTKMGDSQDQPATWSFMDYEMFRRTVFNWHAWLTGALQLCFESGEYMHIRNGIIVLKAVVQVFPALNFHGKNMIMLVDTLSKEDARQDLKLMALSLLGPLKNRERAWVMPQAFRLNDPSKEGKPGSRATSARPETPQPGTGTPKLSATAPDFKPSLVTLTNGTGGKDPLSAVEDGEVQEEKQGSAKGGDSDMKDAPAPRAAEAAPATKSVVAEKEAPKVRTPEPRAVPSAPAKELQRPASKPATPAPTAPRSQPPVNGSTRAEPGRSPSTQPALARHSHDLPSRLDSRASYANKPLPPPPIARPDSRFQGRSDDRYGRLERPSSREQSPPGSRGRTPPGTTRGPPRDERPRGPRDDAFGASRRDAPSPAMHSRPLENRERVNGSMGPPSDKPGFMSSVATAPEPQLTSRPASRPDQAVQPPTDDFRLVNPARAAILSGDHGNQSGTARDSQFADKDRRGERDPKDERAGPVYPQRPEARANVRGPVEPPREPQSSRDPSTDLAPSGPRNGRPTRDTAREIGPSIQQESSYGRLNASQDAPLGPRPPNGPAGRGGRNFTAPALSTRHNDPPMPSPTAGRPPESPAASRPPQPIPQPSRQPTDLRNSGPQADRQSSSMATTTTSAPAIEDYEGLHPSRRPHMQPPPIQTSIQATNGAPSGPSPTSAPPSGPRGAGSRAPAGAPTGPSPATNGSPAGPATPTVEKPRNNRQWSSMINAQLSQSGNAAAGPRGQDVSFRGASSRQNSLQISSAAIAPTPQAIASPMEPPQPRRNDATPRHDGPPGRPESRAETRQDLFQKGGETEGRDGDRSRRREDDRGERHRSSRHASHDRRRDDDQPPVRPPPLGMDDGRDKRAAPPRDDRRAGDERDRRESQSRDVRGSERVARHEDERRPPPNMPGSMAAPPAPPPPPEWERGPRRSRDGPADDGRRGERLGGGGRGDDYRGGRREEERRDGGRGGPPRDEGQFGPDGRKRRHEEVPFEESKRRRSAKRDHAF</sequence>
<feature type="compositionally biased region" description="Basic and acidic residues" evidence="6">
    <location>
        <begin position="2205"/>
        <end position="2258"/>
    </location>
</feature>
<dbReference type="Pfam" id="PF16134">
    <property type="entry name" value="THOC2_N"/>
    <property type="match status" value="1"/>
</dbReference>
<protein>
    <recommendedName>
        <fullName evidence="3">THO complex subunit 2</fullName>
    </recommendedName>
</protein>